<dbReference type="InterPro" id="IPR043128">
    <property type="entry name" value="Rev_trsase/Diguanyl_cyclase"/>
</dbReference>
<dbReference type="InterPro" id="IPR041588">
    <property type="entry name" value="Integrase_H2C2"/>
</dbReference>
<dbReference type="Gene3D" id="3.30.420.10">
    <property type="entry name" value="Ribonuclease H-like superfamily/Ribonuclease H"/>
    <property type="match status" value="2"/>
</dbReference>
<dbReference type="Pfam" id="PF17921">
    <property type="entry name" value="Integrase_H2C2"/>
    <property type="match status" value="1"/>
</dbReference>
<dbReference type="GO" id="GO:0006310">
    <property type="term" value="P:DNA recombination"/>
    <property type="evidence" value="ECO:0007669"/>
    <property type="project" value="UniProtKB-KW"/>
</dbReference>
<keyword evidence="3" id="KW-0808">Transferase</keyword>
<dbReference type="GO" id="GO:0015074">
    <property type="term" value="P:DNA integration"/>
    <property type="evidence" value="ECO:0007669"/>
    <property type="project" value="UniProtKB-KW"/>
</dbReference>
<evidence type="ECO:0000259" key="21">
    <source>
        <dbReference type="PROSITE" id="PS50994"/>
    </source>
</evidence>
<dbReference type="Gene3D" id="3.10.10.10">
    <property type="entry name" value="HIV Type 1 Reverse Transcriptase, subunit A, domain 1"/>
    <property type="match status" value="1"/>
</dbReference>
<dbReference type="InterPro" id="IPR012337">
    <property type="entry name" value="RNaseH-like_sf"/>
</dbReference>
<dbReference type="Gene3D" id="2.40.70.10">
    <property type="entry name" value="Acid Proteases"/>
    <property type="match status" value="1"/>
</dbReference>
<dbReference type="Gene3D" id="1.10.340.70">
    <property type="match status" value="1"/>
</dbReference>
<dbReference type="InterPro" id="IPR016197">
    <property type="entry name" value="Chromo-like_dom_sf"/>
</dbReference>
<keyword evidence="9" id="KW-0378">Hydrolase</keyword>
<evidence type="ECO:0000259" key="20">
    <source>
        <dbReference type="PROSITE" id="PS50878"/>
    </source>
</evidence>
<dbReference type="Pfam" id="PF03732">
    <property type="entry name" value="Retrotrans_gag"/>
    <property type="match status" value="1"/>
</dbReference>
<evidence type="ECO:0000256" key="14">
    <source>
        <dbReference type="ARBA" id="ARBA00023125"/>
    </source>
</evidence>
<dbReference type="CDD" id="cd01647">
    <property type="entry name" value="RT_LTR"/>
    <property type="match status" value="1"/>
</dbReference>
<keyword evidence="12" id="KW-0695">RNA-directed DNA polymerase</keyword>
<keyword evidence="5" id="KW-0540">Nuclease</keyword>
<feature type="compositionally biased region" description="Basic and acidic residues" evidence="17">
    <location>
        <begin position="26"/>
        <end position="42"/>
    </location>
</feature>
<dbReference type="GO" id="GO:0003677">
    <property type="term" value="F:DNA binding"/>
    <property type="evidence" value="ECO:0007669"/>
    <property type="project" value="UniProtKB-KW"/>
</dbReference>
<dbReference type="InterPro" id="IPR056924">
    <property type="entry name" value="SH3_Tf2-1"/>
</dbReference>
<feature type="domain" description="Chromo" evidence="18">
    <location>
        <begin position="1522"/>
        <end position="1572"/>
    </location>
</feature>
<feature type="domain" description="Reverse transcriptase" evidence="20">
    <location>
        <begin position="671"/>
        <end position="850"/>
    </location>
</feature>
<dbReference type="InterPro" id="IPR036397">
    <property type="entry name" value="RNaseH_sf"/>
</dbReference>
<feature type="compositionally biased region" description="Polar residues" evidence="17">
    <location>
        <begin position="355"/>
        <end position="394"/>
    </location>
</feature>
<evidence type="ECO:0000256" key="16">
    <source>
        <dbReference type="PROSITE-ProRule" id="PRU00047"/>
    </source>
</evidence>
<feature type="region of interest" description="Disordered" evidence="17">
    <location>
        <begin position="26"/>
        <end position="51"/>
    </location>
</feature>
<evidence type="ECO:0000256" key="10">
    <source>
        <dbReference type="ARBA" id="ARBA00022842"/>
    </source>
</evidence>
<dbReference type="Proteomes" id="UP001293593">
    <property type="component" value="Unassembled WGS sequence"/>
</dbReference>
<feature type="region of interest" description="Disordered" evidence="17">
    <location>
        <begin position="353"/>
        <end position="394"/>
    </location>
</feature>
<evidence type="ECO:0000259" key="18">
    <source>
        <dbReference type="PROSITE" id="PS50013"/>
    </source>
</evidence>
<dbReference type="GO" id="GO:0004190">
    <property type="term" value="F:aspartic-type endopeptidase activity"/>
    <property type="evidence" value="ECO:0007669"/>
    <property type="project" value="UniProtKB-KW"/>
</dbReference>
<evidence type="ECO:0000259" key="19">
    <source>
        <dbReference type="PROSITE" id="PS50158"/>
    </source>
</evidence>
<keyword evidence="4" id="KW-0548">Nucleotidyltransferase</keyword>
<dbReference type="PROSITE" id="PS50994">
    <property type="entry name" value="INTEGRASE"/>
    <property type="match status" value="1"/>
</dbReference>
<evidence type="ECO:0000256" key="2">
    <source>
        <dbReference type="ARBA" id="ARBA00022670"/>
    </source>
</evidence>
<dbReference type="InterPro" id="IPR005162">
    <property type="entry name" value="Retrotrans_gag_dom"/>
</dbReference>
<dbReference type="SUPFAM" id="SSF50630">
    <property type="entry name" value="Acid proteases"/>
    <property type="match status" value="1"/>
</dbReference>
<evidence type="ECO:0000256" key="13">
    <source>
        <dbReference type="ARBA" id="ARBA00022932"/>
    </source>
</evidence>
<keyword evidence="13" id="KW-0239">DNA-directed DNA polymerase</keyword>
<proteinExistence type="predicted"/>
<evidence type="ECO:0000256" key="6">
    <source>
        <dbReference type="ARBA" id="ARBA00022723"/>
    </source>
</evidence>
<keyword evidence="16" id="KW-0862">Zinc</keyword>
<dbReference type="Pfam" id="PF24626">
    <property type="entry name" value="SH3_Tf2-1"/>
    <property type="match status" value="1"/>
</dbReference>
<dbReference type="EC" id="2.7.7.49" evidence="1"/>
<keyword evidence="11" id="KW-0229">DNA integration</keyword>
<keyword evidence="8" id="KW-0255">Endonuclease</keyword>
<dbReference type="FunFam" id="3.30.70.270:FF:000020">
    <property type="entry name" value="Transposon Tf2-6 polyprotein-like Protein"/>
    <property type="match status" value="1"/>
</dbReference>
<dbReference type="Gene3D" id="3.30.70.270">
    <property type="match status" value="2"/>
</dbReference>
<dbReference type="PROSITE" id="PS50158">
    <property type="entry name" value="ZF_CCHC"/>
    <property type="match status" value="1"/>
</dbReference>
<keyword evidence="15" id="KW-0233">DNA recombination</keyword>
<dbReference type="PROSITE" id="PS50013">
    <property type="entry name" value="CHROMO_2"/>
    <property type="match status" value="1"/>
</dbReference>
<name>A0AAE1IW40_9FABA</name>
<dbReference type="GO" id="GO:0006508">
    <property type="term" value="P:proteolysis"/>
    <property type="evidence" value="ECO:0007669"/>
    <property type="project" value="UniProtKB-KW"/>
</dbReference>
<dbReference type="SMART" id="SM00343">
    <property type="entry name" value="ZnF_C2HC"/>
    <property type="match status" value="1"/>
</dbReference>
<keyword evidence="14" id="KW-0238">DNA-binding</keyword>
<evidence type="ECO:0000256" key="5">
    <source>
        <dbReference type="ARBA" id="ARBA00022722"/>
    </source>
</evidence>
<evidence type="ECO:0000313" key="22">
    <source>
        <dbReference type="EMBL" id="KAK4258951.1"/>
    </source>
</evidence>
<keyword evidence="23" id="KW-1185">Reference proteome</keyword>
<sequence>MESAKYSAAAIQQKIDNNLVMESAKEGKMVDTCRTHPTEDSGNHGQPSETQDINTVLRELLTTIRGLGQMVQKHEEALSKGKSYEENHSIHENGFENTGTHNGHHSGGSHNTTVETGGNNSQEYEEYDRNSTTRVWKEVHKFNPQTFAGKFNPRVSEGWIDRLETIFSVVKCNEQQKVIIAVLLLVDDAKMWWKSIKPADGTIPTWQEFKVMFHQHYFPAALQSLKETEFYAFQQGDLDVDSFIAKFLELVKYTAYGQSQMKEKWMTDRLLQKARPEFRIQLAPLRITSFEDMCTRMRLLDAEIRGYRYELEARRDLQGQFSSYTGPTGGFNKRSAYSFGGLGYSEKKKFKRSKGSFQSGSGVRTQAQRRQGWGSQLSYRDSTVPVPSTARTPTCSKCGKRHQGQCLTCFACGKVGHISRVCQEGKKNSHAPRSIIPGRVFALTQEEAGASPNLIRGKIKLQNYDILALFDSGATHSFIALDCVKRLNLQACELSFDINVSTPAGASVKTSNACLNLVLEFENRKTKIDFICLPLKGLDVIVGMDWLTANGAILECKSKTVSLPVYSVPVELPSGPPLLSAVQVESCMRQGCQAYMVFFSVQVEIEEGIDRIEIVNEFPDVFPKELSGLPPEREVEFSIDLVPGTEPISKAPYRMASAELAELKKQLEELLEKGFIRPSVSPWGSPVLFVKKKDGTLRLCIDYRQLNKVTIKNKYPLPRIDDLLDQLVGSTVFSKIDLRSGYHQLRVKEGDVSKTAFCTRYGHYEFLVMPFGLSNAPPVFMGYMNQIFRPYLDKFVVVFIDDILIYSRNKEEHRDHLRTVLQVLRKHKLYAKLSKCEFWLREVKFLGHVVSAEGVAVDATKVDAVLQWERPKSVTEIRSFLGLAGYYRRFIQGFTQLAMPLTKLTSRDQPFIWTDKCEAAFQELKSKLTSAPVLVIPNPDLPYTLYTDASLKGLGCVLMQEGKVVSYASRQLRPNEENYSTHDLELAAVVFALKIWRHHLYGSRFEIFTDHKSLKYLMDQKELNNRQRRWMEFLKDYDFKLKYHPGKANVVADALSRKAVHVFHLSLYENHWLERLKDMDMLVGKEVMMQSVRIENEFWKEIKIAQLEDEYLLKIMEELEEGVVNDYEVGDDSILRFKGRVCIPNDGKSKTCILEEAHRSKYTIHSGITKMYNDLKRNYWWPGMKKDVTKFVIGCLTCQKVKIEHQKPPGLLQSLEVPTWKWDSICMDFIMGLPTTPRNHNAIWLIVDCLTKSAHFLPIQSDFTMEQFSYLYVKEIVRLHGVPESIIFDRDPRFTSSFWGSLHRTMGFRLKYSTTCHPQTDGKSKRTIQTLEDMLRAYAIELKGSWDNYLPLAEFAYNNSYNSSIQMAPYEALYGRKCRSPLCWTELSERTILGSDFVDRTTKKIEMIKKLLLAAQSRQKSYADKRQRSLEFQVGDHVFLRVTPMTSVGRSIKDKKLSPRFIGPYEILARVGAVAYQIALPPQLKGVHDVFHVSQLKKYQPGPSYIIEPEKVELRENLTYQTEPEGIADVRDKQLRNKTIRLVKVIWKGIAPGDATWETEEKMRQFYPHLFD</sequence>
<dbReference type="GO" id="GO:0004519">
    <property type="term" value="F:endonuclease activity"/>
    <property type="evidence" value="ECO:0007669"/>
    <property type="project" value="UniProtKB-KW"/>
</dbReference>
<evidence type="ECO:0000313" key="23">
    <source>
        <dbReference type="Proteomes" id="UP001293593"/>
    </source>
</evidence>
<dbReference type="PANTHER" id="PTHR37984">
    <property type="entry name" value="PROTEIN CBG26694"/>
    <property type="match status" value="1"/>
</dbReference>
<feature type="domain" description="Integrase catalytic" evidence="21">
    <location>
        <begin position="1214"/>
        <end position="1377"/>
    </location>
</feature>
<evidence type="ECO:0000256" key="15">
    <source>
        <dbReference type="ARBA" id="ARBA00023172"/>
    </source>
</evidence>
<dbReference type="InterPro" id="IPR043502">
    <property type="entry name" value="DNA/RNA_pol_sf"/>
</dbReference>
<keyword evidence="10" id="KW-0460">Magnesium</keyword>
<dbReference type="EMBL" id="JAWXYG010000011">
    <property type="protein sequence ID" value="KAK4258951.1"/>
    <property type="molecule type" value="Genomic_DNA"/>
</dbReference>
<accession>A0AAE1IW40</accession>
<dbReference type="InterPro" id="IPR050951">
    <property type="entry name" value="Retrovirus_Pol_polyprotein"/>
</dbReference>
<dbReference type="InterPro" id="IPR021109">
    <property type="entry name" value="Peptidase_aspartic_dom_sf"/>
</dbReference>
<dbReference type="Pfam" id="PF17917">
    <property type="entry name" value="RT_RNaseH"/>
    <property type="match status" value="1"/>
</dbReference>
<dbReference type="InterPro" id="IPR000477">
    <property type="entry name" value="RT_dom"/>
</dbReference>
<dbReference type="SUPFAM" id="SSF56672">
    <property type="entry name" value="DNA/RNA polymerases"/>
    <property type="match status" value="1"/>
</dbReference>
<dbReference type="PANTHER" id="PTHR37984:SF5">
    <property type="entry name" value="PROTEIN NYNRIN-LIKE"/>
    <property type="match status" value="1"/>
</dbReference>
<keyword evidence="6" id="KW-0479">Metal-binding</keyword>
<dbReference type="Pfam" id="PF08284">
    <property type="entry name" value="RVP_2"/>
    <property type="match status" value="1"/>
</dbReference>
<dbReference type="Pfam" id="PF00078">
    <property type="entry name" value="RVT_1"/>
    <property type="match status" value="1"/>
</dbReference>
<evidence type="ECO:0000256" key="7">
    <source>
        <dbReference type="ARBA" id="ARBA00022750"/>
    </source>
</evidence>
<dbReference type="SUPFAM" id="SSF53098">
    <property type="entry name" value="Ribonuclease H-like"/>
    <property type="match status" value="1"/>
</dbReference>
<comment type="caution">
    <text evidence="22">The sequence shown here is derived from an EMBL/GenBank/DDBJ whole genome shotgun (WGS) entry which is preliminary data.</text>
</comment>
<keyword evidence="7" id="KW-0064">Aspartyl protease</keyword>
<feature type="domain" description="CCHC-type" evidence="19">
    <location>
        <begin position="409"/>
        <end position="424"/>
    </location>
</feature>
<dbReference type="GO" id="GO:0008270">
    <property type="term" value="F:zinc ion binding"/>
    <property type="evidence" value="ECO:0007669"/>
    <property type="project" value="UniProtKB-KW"/>
</dbReference>
<keyword evidence="16" id="KW-0863">Zinc-finger</keyword>
<evidence type="ECO:0000256" key="4">
    <source>
        <dbReference type="ARBA" id="ARBA00022695"/>
    </source>
</evidence>
<keyword evidence="2" id="KW-0645">Protease</keyword>
<dbReference type="CDD" id="cd00303">
    <property type="entry name" value="retropepsin_like"/>
    <property type="match status" value="1"/>
</dbReference>
<dbReference type="PROSITE" id="PS50878">
    <property type="entry name" value="RT_POL"/>
    <property type="match status" value="1"/>
</dbReference>
<dbReference type="InterPro" id="IPR000953">
    <property type="entry name" value="Chromo/chromo_shadow_dom"/>
</dbReference>
<dbReference type="InterPro" id="IPR001878">
    <property type="entry name" value="Znf_CCHC"/>
</dbReference>
<dbReference type="GO" id="GO:0003887">
    <property type="term" value="F:DNA-directed DNA polymerase activity"/>
    <property type="evidence" value="ECO:0007669"/>
    <property type="project" value="UniProtKB-KW"/>
</dbReference>
<evidence type="ECO:0000256" key="11">
    <source>
        <dbReference type="ARBA" id="ARBA00022908"/>
    </source>
</evidence>
<evidence type="ECO:0000256" key="3">
    <source>
        <dbReference type="ARBA" id="ARBA00022679"/>
    </source>
</evidence>
<dbReference type="InterPro" id="IPR001584">
    <property type="entry name" value="Integrase_cat-core"/>
</dbReference>
<evidence type="ECO:0000256" key="17">
    <source>
        <dbReference type="SAM" id="MobiDB-lite"/>
    </source>
</evidence>
<dbReference type="GO" id="GO:0003964">
    <property type="term" value="F:RNA-directed DNA polymerase activity"/>
    <property type="evidence" value="ECO:0007669"/>
    <property type="project" value="UniProtKB-KW"/>
</dbReference>
<protein>
    <recommendedName>
        <fullName evidence="1">RNA-directed DNA polymerase</fullName>
        <ecNumber evidence="1">2.7.7.49</ecNumber>
    </recommendedName>
</protein>
<dbReference type="SUPFAM" id="SSF54160">
    <property type="entry name" value="Chromo domain-like"/>
    <property type="match status" value="1"/>
</dbReference>
<dbReference type="CDD" id="cd09274">
    <property type="entry name" value="RNase_HI_RT_Ty3"/>
    <property type="match status" value="1"/>
</dbReference>
<reference evidence="22" key="1">
    <citation type="submission" date="2023-10" db="EMBL/GenBank/DDBJ databases">
        <title>Chromosome-level genome of the transformable northern wattle, Acacia crassicarpa.</title>
        <authorList>
            <person name="Massaro I."/>
            <person name="Sinha N.R."/>
            <person name="Poethig S."/>
            <person name="Leichty A.R."/>
        </authorList>
    </citation>
    <scope>NUCLEOTIDE SEQUENCE</scope>
    <source>
        <strain evidence="22">Acra3RX</strain>
        <tissue evidence="22">Leaf</tissue>
    </source>
</reference>
<evidence type="ECO:0000256" key="9">
    <source>
        <dbReference type="ARBA" id="ARBA00022801"/>
    </source>
</evidence>
<dbReference type="FunFam" id="3.10.10.10:FF:000007">
    <property type="entry name" value="Retrovirus-related Pol polyprotein from transposon 17.6-like Protein"/>
    <property type="match status" value="1"/>
</dbReference>
<evidence type="ECO:0000256" key="12">
    <source>
        <dbReference type="ARBA" id="ARBA00022918"/>
    </source>
</evidence>
<gene>
    <name evidence="22" type="ORF">QN277_005343</name>
</gene>
<dbReference type="InterPro" id="IPR041373">
    <property type="entry name" value="RT_RNaseH"/>
</dbReference>
<feature type="region of interest" description="Disordered" evidence="17">
    <location>
        <begin position="91"/>
        <end position="124"/>
    </location>
</feature>
<organism evidence="22 23">
    <name type="scientific">Acacia crassicarpa</name>
    <name type="common">northern wattle</name>
    <dbReference type="NCBI Taxonomy" id="499986"/>
    <lineage>
        <taxon>Eukaryota</taxon>
        <taxon>Viridiplantae</taxon>
        <taxon>Streptophyta</taxon>
        <taxon>Embryophyta</taxon>
        <taxon>Tracheophyta</taxon>
        <taxon>Spermatophyta</taxon>
        <taxon>Magnoliopsida</taxon>
        <taxon>eudicotyledons</taxon>
        <taxon>Gunneridae</taxon>
        <taxon>Pentapetalae</taxon>
        <taxon>rosids</taxon>
        <taxon>fabids</taxon>
        <taxon>Fabales</taxon>
        <taxon>Fabaceae</taxon>
        <taxon>Caesalpinioideae</taxon>
        <taxon>mimosoid clade</taxon>
        <taxon>Acacieae</taxon>
        <taxon>Acacia</taxon>
    </lineage>
</organism>
<evidence type="ECO:0000256" key="8">
    <source>
        <dbReference type="ARBA" id="ARBA00022759"/>
    </source>
</evidence>
<evidence type="ECO:0000256" key="1">
    <source>
        <dbReference type="ARBA" id="ARBA00012493"/>
    </source>
</evidence>